<reference evidence="3 4" key="1">
    <citation type="submission" date="2023-03" db="EMBL/GenBank/DDBJ databases">
        <title>Isolation and description of six Streptomyces strains from soil environments, able to metabolize different microbial glucans.</title>
        <authorList>
            <person name="Widen T."/>
            <person name="Larsbrink J."/>
        </authorList>
    </citation>
    <scope>NUCLEOTIDE SEQUENCE [LARGE SCALE GENOMIC DNA]</scope>
    <source>
        <strain evidence="3 4">Mut2</strain>
    </source>
</reference>
<gene>
    <name evidence="3" type="ORF">P8A22_16520</name>
</gene>
<dbReference type="EMBL" id="CP120992">
    <property type="protein sequence ID" value="WLQ41454.1"/>
    <property type="molecule type" value="Genomic_DNA"/>
</dbReference>
<sequence length="371" mass="41985">MAKTENKEPEADKGEEEETGMGRLRGELSNFLSAQVDKLSEKAGEKLTDVTGRLTDVAENGGELPAMGSRILKGDSPVKAFVSEKAKGVKDNVVDKAKEAFGGGKGKRKSSGSKVMNIIEVLDVGVPLRTAYDYWTQYDQFSSFAKGVRDVSMGDEMTSDWKVKVGPSSRSFKATVQEQVPDERIVWTSEGAKGTTRGAVSFHELAPSLTRIVLVVEYYPSGFFEKTGNLWRVQGRRMRLDFKHFQRYVTLTEEEPDGWRGEIRDGEVVVTHEDAMEEEENQNEDEDEDGYEDEDEEGGEEGDDEDEDYEDEDEDYDDDEELVDDEDEEEEEEPEEEEEEEPEEEEEEEEAAPPRKRAARGKRPSRKARRD</sequence>
<dbReference type="Proteomes" id="UP001229952">
    <property type="component" value="Chromosome"/>
</dbReference>
<dbReference type="InterPro" id="IPR005031">
    <property type="entry name" value="COQ10_START"/>
</dbReference>
<evidence type="ECO:0000313" key="4">
    <source>
        <dbReference type="Proteomes" id="UP001229952"/>
    </source>
</evidence>
<dbReference type="Pfam" id="PF03364">
    <property type="entry name" value="Polyketide_cyc"/>
    <property type="match status" value="1"/>
</dbReference>
<protein>
    <submittedName>
        <fullName evidence="3">SRPBCC family protein</fullName>
    </submittedName>
</protein>
<accession>A0ABY9I487</accession>
<dbReference type="CDD" id="cd07817">
    <property type="entry name" value="SRPBCC_8"/>
    <property type="match status" value="1"/>
</dbReference>
<keyword evidence="4" id="KW-1185">Reference proteome</keyword>
<evidence type="ECO:0000259" key="2">
    <source>
        <dbReference type="Pfam" id="PF03364"/>
    </source>
</evidence>
<feature type="region of interest" description="Disordered" evidence="1">
    <location>
        <begin position="1"/>
        <end position="27"/>
    </location>
</feature>
<dbReference type="Gene3D" id="3.30.530.20">
    <property type="match status" value="1"/>
</dbReference>
<name>A0ABY9I487_9ACTN</name>
<organism evidence="3 4">
    <name type="scientific">Streptomyces laculatispora</name>
    <dbReference type="NCBI Taxonomy" id="887464"/>
    <lineage>
        <taxon>Bacteria</taxon>
        <taxon>Bacillati</taxon>
        <taxon>Actinomycetota</taxon>
        <taxon>Actinomycetes</taxon>
        <taxon>Kitasatosporales</taxon>
        <taxon>Streptomycetaceae</taxon>
        <taxon>Streptomyces</taxon>
    </lineage>
</organism>
<feature type="domain" description="Coenzyme Q-binding protein COQ10 START" evidence="2">
    <location>
        <begin position="124"/>
        <end position="245"/>
    </location>
</feature>
<proteinExistence type="predicted"/>
<evidence type="ECO:0000313" key="3">
    <source>
        <dbReference type="EMBL" id="WLQ41454.1"/>
    </source>
</evidence>
<dbReference type="InterPro" id="IPR047137">
    <property type="entry name" value="ORF3"/>
</dbReference>
<feature type="compositionally biased region" description="Basic and acidic residues" evidence="1">
    <location>
        <begin position="1"/>
        <end position="12"/>
    </location>
</feature>
<dbReference type="PANTHER" id="PTHR33824">
    <property type="entry name" value="POLYKETIDE CYCLASE/DEHYDRASE AND LIPID TRANSPORT SUPERFAMILY PROTEIN"/>
    <property type="match status" value="1"/>
</dbReference>
<dbReference type="RefSeq" id="WP_306088229.1">
    <property type="nucleotide sequence ID" value="NZ_CP120992.1"/>
</dbReference>
<feature type="compositionally biased region" description="Basic residues" evidence="1">
    <location>
        <begin position="354"/>
        <end position="371"/>
    </location>
</feature>
<feature type="region of interest" description="Disordered" evidence="1">
    <location>
        <begin position="273"/>
        <end position="371"/>
    </location>
</feature>
<dbReference type="InterPro" id="IPR023393">
    <property type="entry name" value="START-like_dom_sf"/>
</dbReference>
<dbReference type="SUPFAM" id="SSF55961">
    <property type="entry name" value="Bet v1-like"/>
    <property type="match status" value="1"/>
</dbReference>
<feature type="compositionally biased region" description="Acidic residues" evidence="1">
    <location>
        <begin position="275"/>
        <end position="351"/>
    </location>
</feature>
<dbReference type="PANTHER" id="PTHR33824:SF7">
    <property type="entry name" value="POLYKETIDE CYCLASE_DEHYDRASE AND LIPID TRANSPORT SUPERFAMILY PROTEIN"/>
    <property type="match status" value="1"/>
</dbReference>
<evidence type="ECO:0000256" key="1">
    <source>
        <dbReference type="SAM" id="MobiDB-lite"/>
    </source>
</evidence>